<evidence type="ECO:0000313" key="4">
    <source>
        <dbReference type="Proteomes" id="UP001500151"/>
    </source>
</evidence>
<reference evidence="3 4" key="1">
    <citation type="journal article" date="2019" name="Int. J. Syst. Evol. Microbiol.">
        <title>The Global Catalogue of Microorganisms (GCM) 10K type strain sequencing project: providing services to taxonomists for standard genome sequencing and annotation.</title>
        <authorList>
            <consortium name="The Broad Institute Genomics Platform"/>
            <consortium name="The Broad Institute Genome Sequencing Center for Infectious Disease"/>
            <person name="Wu L."/>
            <person name="Ma J."/>
        </authorList>
    </citation>
    <scope>NUCLEOTIDE SEQUENCE [LARGE SCALE GENOMIC DNA]</scope>
    <source>
        <strain evidence="3 4">JCM 4524</strain>
    </source>
</reference>
<feature type="transmembrane region" description="Helical" evidence="1">
    <location>
        <begin position="69"/>
        <end position="91"/>
    </location>
</feature>
<keyword evidence="1" id="KW-0472">Membrane</keyword>
<gene>
    <name evidence="3" type="ORF">GCM10010307_21800</name>
</gene>
<dbReference type="Proteomes" id="UP001500151">
    <property type="component" value="Unassembled WGS sequence"/>
</dbReference>
<evidence type="ECO:0000313" key="3">
    <source>
        <dbReference type="EMBL" id="GAA2630221.1"/>
    </source>
</evidence>
<feature type="signal peptide" evidence="2">
    <location>
        <begin position="1"/>
        <end position="37"/>
    </location>
</feature>
<dbReference type="EMBL" id="BAAASJ010000022">
    <property type="protein sequence ID" value="GAA2630221.1"/>
    <property type="molecule type" value="Genomic_DNA"/>
</dbReference>
<organism evidence="3 4">
    <name type="scientific">Streptomyces vastus</name>
    <dbReference type="NCBI Taxonomy" id="285451"/>
    <lineage>
        <taxon>Bacteria</taxon>
        <taxon>Bacillati</taxon>
        <taxon>Actinomycetota</taxon>
        <taxon>Actinomycetes</taxon>
        <taxon>Kitasatosporales</taxon>
        <taxon>Streptomycetaceae</taxon>
        <taxon>Streptomyces</taxon>
    </lineage>
</organism>
<comment type="caution">
    <text evidence="3">The sequence shown here is derived from an EMBL/GenBank/DDBJ whole genome shotgun (WGS) entry which is preliminary data.</text>
</comment>
<keyword evidence="1" id="KW-1133">Transmembrane helix</keyword>
<accession>A0ABN3QMH6</accession>
<sequence length="122" mass="12427">MRFRTRAGKALAGVLLGTCVVLAALLTLLLSAPTASACDVSYQYKPTIDVDDSGRGTGLVKQCSKGTSLTGTAVLALLAASALATGGVIAFRRGRARAETLDGDPLSEYLGRTGGHDADTSL</sequence>
<evidence type="ECO:0000256" key="1">
    <source>
        <dbReference type="SAM" id="Phobius"/>
    </source>
</evidence>
<keyword evidence="4" id="KW-1185">Reference proteome</keyword>
<protein>
    <recommendedName>
        <fullName evidence="5">LPXTG cell wall anchor domain-containing protein</fullName>
    </recommendedName>
</protein>
<feature type="chain" id="PRO_5046451234" description="LPXTG cell wall anchor domain-containing protein" evidence="2">
    <location>
        <begin position="38"/>
        <end position="122"/>
    </location>
</feature>
<evidence type="ECO:0008006" key="5">
    <source>
        <dbReference type="Google" id="ProtNLM"/>
    </source>
</evidence>
<name>A0ABN3QMH6_9ACTN</name>
<proteinExistence type="predicted"/>
<keyword evidence="1" id="KW-0812">Transmembrane</keyword>
<dbReference type="RefSeq" id="WP_344389306.1">
    <property type="nucleotide sequence ID" value="NZ_BAAASJ010000022.1"/>
</dbReference>
<keyword evidence="2" id="KW-0732">Signal</keyword>
<evidence type="ECO:0000256" key="2">
    <source>
        <dbReference type="SAM" id="SignalP"/>
    </source>
</evidence>